<proteinExistence type="predicted"/>
<dbReference type="Proteomes" id="UP001627154">
    <property type="component" value="Unassembled WGS sequence"/>
</dbReference>
<organism evidence="1 2">
    <name type="scientific">Trichogramma kaykai</name>
    <dbReference type="NCBI Taxonomy" id="54128"/>
    <lineage>
        <taxon>Eukaryota</taxon>
        <taxon>Metazoa</taxon>
        <taxon>Ecdysozoa</taxon>
        <taxon>Arthropoda</taxon>
        <taxon>Hexapoda</taxon>
        <taxon>Insecta</taxon>
        <taxon>Pterygota</taxon>
        <taxon>Neoptera</taxon>
        <taxon>Endopterygota</taxon>
        <taxon>Hymenoptera</taxon>
        <taxon>Apocrita</taxon>
        <taxon>Proctotrupomorpha</taxon>
        <taxon>Chalcidoidea</taxon>
        <taxon>Trichogrammatidae</taxon>
        <taxon>Trichogramma</taxon>
    </lineage>
</organism>
<evidence type="ECO:0008006" key="3">
    <source>
        <dbReference type="Google" id="ProtNLM"/>
    </source>
</evidence>
<keyword evidence="2" id="KW-1185">Reference proteome</keyword>
<comment type="caution">
    <text evidence="1">The sequence shown here is derived from an EMBL/GenBank/DDBJ whole genome shotgun (WGS) entry which is preliminary data.</text>
</comment>
<reference evidence="1 2" key="1">
    <citation type="journal article" date="2024" name="bioRxiv">
        <title>A reference genome for Trichogramma kaykai: A tiny desert-dwelling parasitoid wasp with competing sex-ratio distorters.</title>
        <authorList>
            <person name="Culotta J."/>
            <person name="Lindsey A.R."/>
        </authorList>
    </citation>
    <scope>NUCLEOTIDE SEQUENCE [LARGE SCALE GENOMIC DNA]</scope>
    <source>
        <strain evidence="1 2">KSX58</strain>
    </source>
</reference>
<evidence type="ECO:0000313" key="1">
    <source>
        <dbReference type="EMBL" id="KAL3399064.1"/>
    </source>
</evidence>
<dbReference type="EMBL" id="JBJJXI010000058">
    <property type="protein sequence ID" value="KAL3399064.1"/>
    <property type="molecule type" value="Genomic_DNA"/>
</dbReference>
<evidence type="ECO:0000313" key="2">
    <source>
        <dbReference type="Proteomes" id="UP001627154"/>
    </source>
</evidence>
<dbReference type="AlphaFoldDB" id="A0ABD2X1T4"/>
<accession>A0ABD2X1T4</accession>
<gene>
    <name evidence="1" type="ORF">TKK_007303</name>
</gene>
<sequence>MDAITWIKAAVSEIKPDTVLNCFKSCGFPVKSDEDENFVADEDENTITNEDEELQDLVYNFSPDLDDKIYAEIDNNIETENYSVNILDFISKDDSEDEQESEKQQKPTKIIDDLKASAYLDKLKGYFLHNKNTISYQNICSAQMRFDSLQVKKPRKQKTITDYLKK</sequence>
<name>A0ABD2X1T4_9HYME</name>
<protein>
    <recommendedName>
        <fullName evidence="3">DDE-1 domain-containing protein</fullName>
    </recommendedName>
</protein>